<feature type="transmembrane region" description="Helical" evidence="10">
    <location>
        <begin position="36"/>
        <end position="53"/>
    </location>
</feature>
<dbReference type="InterPro" id="IPR051045">
    <property type="entry name" value="TonB-dependent_transducer"/>
</dbReference>
<dbReference type="Pfam" id="PF03544">
    <property type="entry name" value="TonB_C"/>
    <property type="match status" value="2"/>
</dbReference>
<accession>A0A934PQT8</accession>
<keyword evidence="9 10" id="KW-0472">Membrane</keyword>
<evidence type="ECO:0000256" key="8">
    <source>
        <dbReference type="ARBA" id="ARBA00022989"/>
    </source>
</evidence>
<evidence type="ECO:0000256" key="5">
    <source>
        <dbReference type="ARBA" id="ARBA00022519"/>
    </source>
</evidence>
<proteinExistence type="inferred from homology"/>
<keyword evidence="4" id="KW-1003">Cell membrane</keyword>
<evidence type="ECO:0000256" key="3">
    <source>
        <dbReference type="ARBA" id="ARBA00022448"/>
    </source>
</evidence>
<comment type="similarity">
    <text evidence="2">Belongs to the TonB family.</text>
</comment>
<comment type="caution">
    <text evidence="12">The sequence shown here is derived from an EMBL/GenBank/DDBJ whole genome shotgun (WGS) entry which is preliminary data.</text>
</comment>
<dbReference type="GO" id="GO:0098797">
    <property type="term" value="C:plasma membrane protein complex"/>
    <property type="evidence" value="ECO:0007669"/>
    <property type="project" value="TreeGrafter"/>
</dbReference>
<keyword evidence="13" id="KW-1185">Reference proteome</keyword>
<dbReference type="InterPro" id="IPR037682">
    <property type="entry name" value="TonB_C"/>
</dbReference>
<dbReference type="RefSeq" id="WP_200063349.1">
    <property type="nucleotide sequence ID" value="NZ_JAEHFW010000001.1"/>
</dbReference>
<dbReference type="SUPFAM" id="SSF74653">
    <property type="entry name" value="TolA/TonB C-terminal domain"/>
    <property type="match status" value="2"/>
</dbReference>
<dbReference type="GO" id="GO:0055085">
    <property type="term" value="P:transmembrane transport"/>
    <property type="evidence" value="ECO:0007669"/>
    <property type="project" value="InterPro"/>
</dbReference>
<dbReference type="CDD" id="cd07341">
    <property type="entry name" value="M56_BlaR1_MecR1_like"/>
    <property type="match status" value="1"/>
</dbReference>
<evidence type="ECO:0000256" key="9">
    <source>
        <dbReference type="ARBA" id="ARBA00023136"/>
    </source>
</evidence>
<evidence type="ECO:0000259" key="11">
    <source>
        <dbReference type="PROSITE" id="PS52015"/>
    </source>
</evidence>
<reference evidence="12" key="1">
    <citation type="submission" date="2020-12" db="EMBL/GenBank/DDBJ databases">
        <title>Bacterial novel species Mucilaginibacter sp. SD-g isolated from soil.</title>
        <authorList>
            <person name="Jung H.-Y."/>
        </authorList>
    </citation>
    <scope>NUCLEOTIDE SEQUENCE</scope>
    <source>
        <strain evidence="12">SD-g</strain>
    </source>
</reference>
<dbReference type="GO" id="GO:0031992">
    <property type="term" value="F:energy transducer activity"/>
    <property type="evidence" value="ECO:0007669"/>
    <property type="project" value="TreeGrafter"/>
</dbReference>
<dbReference type="Gene3D" id="2.170.130.10">
    <property type="entry name" value="TonB-dependent receptor, plug domain"/>
    <property type="match status" value="1"/>
</dbReference>
<evidence type="ECO:0000313" key="12">
    <source>
        <dbReference type="EMBL" id="MBK0377972.1"/>
    </source>
</evidence>
<dbReference type="AlphaFoldDB" id="A0A934PQT8"/>
<organism evidence="12 13">
    <name type="scientific">Mucilaginibacter segetis</name>
    <dbReference type="NCBI Taxonomy" id="2793071"/>
    <lineage>
        <taxon>Bacteria</taxon>
        <taxon>Pseudomonadati</taxon>
        <taxon>Bacteroidota</taxon>
        <taxon>Sphingobacteriia</taxon>
        <taxon>Sphingobacteriales</taxon>
        <taxon>Sphingobacteriaceae</taxon>
        <taxon>Mucilaginibacter</taxon>
    </lineage>
</organism>
<comment type="subcellular location">
    <subcellularLocation>
        <location evidence="1">Cell inner membrane</location>
        <topology evidence="1">Single-pass membrane protein</topology>
        <orientation evidence="1">Periplasmic side</orientation>
    </subcellularLocation>
</comment>
<protein>
    <submittedName>
        <fullName evidence="12">TonB family protein</fullName>
    </submittedName>
</protein>
<dbReference type="PROSITE" id="PS52015">
    <property type="entry name" value="TONB_CTD"/>
    <property type="match status" value="2"/>
</dbReference>
<evidence type="ECO:0000256" key="10">
    <source>
        <dbReference type="SAM" id="Phobius"/>
    </source>
</evidence>
<evidence type="ECO:0000256" key="4">
    <source>
        <dbReference type="ARBA" id="ARBA00022475"/>
    </source>
</evidence>
<dbReference type="InterPro" id="IPR006260">
    <property type="entry name" value="TonB/TolA_C"/>
</dbReference>
<dbReference type="EMBL" id="JAEHFW010000001">
    <property type="protein sequence ID" value="MBK0377972.1"/>
    <property type="molecule type" value="Genomic_DNA"/>
</dbReference>
<dbReference type="PANTHER" id="PTHR33446">
    <property type="entry name" value="PROTEIN TONB-RELATED"/>
    <property type="match status" value="1"/>
</dbReference>
<evidence type="ECO:0000256" key="2">
    <source>
        <dbReference type="ARBA" id="ARBA00006555"/>
    </source>
</evidence>
<keyword evidence="8 10" id="KW-1133">Transmembrane helix</keyword>
<keyword evidence="6 10" id="KW-0812">Transmembrane</keyword>
<gene>
    <name evidence="12" type="ORF">I5M19_01535</name>
</gene>
<dbReference type="SUPFAM" id="SSF56935">
    <property type="entry name" value="Porins"/>
    <property type="match status" value="1"/>
</dbReference>
<dbReference type="NCBIfam" id="TIGR01352">
    <property type="entry name" value="tonB_Cterm"/>
    <property type="match status" value="2"/>
</dbReference>
<keyword evidence="3" id="KW-0813">Transport</keyword>
<feature type="transmembrane region" description="Helical" evidence="10">
    <location>
        <begin position="97"/>
        <end position="118"/>
    </location>
</feature>
<dbReference type="Proteomes" id="UP000613193">
    <property type="component" value="Unassembled WGS sequence"/>
</dbReference>
<feature type="transmembrane region" description="Helical" evidence="10">
    <location>
        <begin position="253"/>
        <end position="274"/>
    </location>
</feature>
<dbReference type="Pfam" id="PF05569">
    <property type="entry name" value="Peptidase_M56"/>
    <property type="match status" value="1"/>
</dbReference>
<evidence type="ECO:0000256" key="6">
    <source>
        <dbReference type="ARBA" id="ARBA00022692"/>
    </source>
</evidence>
<dbReference type="InterPro" id="IPR008756">
    <property type="entry name" value="Peptidase_M56"/>
</dbReference>
<keyword evidence="7" id="KW-0653">Protein transport</keyword>
<evidence type="ECO:0000313" key="13">
    <source>
        <dbReference type="Proteomes" id="UP000613193"/>
    </source>
</evidence>
<feature type="domain" description="TonB C-terminal" evidence="11">
    <location>
        <begin position="349"/>
        <end position="445"/>
    </location>
</feature>
<dbReference type="PANTHER" id="PTHR33446:SF2">
    <property type="entry name" value="PROTEIN TONB"/>
    <property type="match status" value="1"/>
</dbReference>
<keyword evidence="5" id="KW-0997">Cell inner membrane</keyword>
<dbReference type="Gene3D" id="3.30.1150.10">
    <property type="match status" value="2"/>
</dbReference>
<dbReference type="InterPro" id="IPR037066">
    <property type="entry name" value="Plug_dom_sf"/>
</dbReference>
<evidence type="ECO:0000256" key="1">
    <source>
        <dbReference type="ARBA" id="ARBA00004383"/>
    </source>
</evidence>
<sequence length="656" mass="73470">MTWWQYLLLVNVYLILFFGFYALLLRRETFFQLNRIYLVGAALFSFLIPGIQADWVKDLFITQQVKQTIYSSYSAPVNITAFAPIKNNFLTIGELLIMLYICGVIFLAVRLMWQLILLRRVITQDQQKTSFSFFKKIRVDEAATGKDIILAHEKVHAQQWHSVDVLIIEAVMIINWFNPVVYLYRFAIKHIHEYIADRNALKEGTSKAEYALLLLSQSFNSPTHELVTPFFNHSLLKQRIMMLQKDKSARVKLLKYGLSAPLFLLMLILSSATINNSDAIKAINKNANRVFQKSASSIIPDEKPSVKRYDFTLEPIEKKADKKAAIADTVPVGKNIIFTAVEKQPRFPGGIKGFERYLSKAIKYPADARDNNIQGRVILTFVIEKDGSLSDIKVIRGIGYGADEEAVRAMKNGPKWIPGKQNGKSVRVQYTVPVSFALTDDTVGDNKPETAQPNKVFTAVEVLPSFPGGEAAFYDYLHKALKYPAKARENKTEGRVIATFVIQKDGSIRDIKIVRGIGDGADEEAVRVLKGMPKWNPGVQNGRAVAVQYSVPISFALNDVTPDPNKGGKVGFKSADSTYRSKNLLTNSDGTHPLIIVDGKERTGLDDLNPKDINSISVLKDKNAILEYGDKAFNGVIVIETKKAKAAKANKKLLNN</sequence>
<feature type="domain" description="TonB C-terminal" evidence="11">
    <location>
        <begin position="468"/>
        <end position="564"/>
    </location>
</feature>
<name>A0A934PQT8_9SPHI</name>
<dbReference type="GO" id="GO:0015031">
    <property type="term" value="P:protein transport"/>
    <property type="evidence" value="ECO:0007669"/>
    <property type="project" value="UniProtKB-KW"/>
</dbReference>
<evidence type="ECO:0000256" key="7">
    <source>
        <dbReference type="ARBA" id="ARBA00022927"/>
    </source>
</evidence>
<feature type="transmembrane region" description="Helical" evidence="10">
    <location>
        <begin position="6"/>
        <end position="24"/>
    </location>
</feature>